<protein>
    <submittedName>
        <fullName evidence="3">Uncharacterized protein</fullName>
    </submittedName>
</protein>
<name>A0A914RSI2_PAREQ</name>
<evidence type="ECO:0000313" key="2">
    <source>
        <dbReference type="Proteomes" id="UP000887564"/>
    </source>
</evidence>
<evidence type="ECO:0000313" key="3">
    <source>
        <dbReference type="WBParaSite" id="PEQ_0000945501-mRNA-1"/>
    </source>
</evidence>
<evidence type="ECO:0000256" key="1">
    <source>
        <dbReference type="SAM" id="MobiDB-lite"/>
    </source>
</evidence>
<proteinExistence type="predicted"/>
<reference evidence="3" key="1">
    <citation type="submission" date="2022-11" db="UniProtKB">
        <authorList>
            <consortium name="WormBaseParasite"/>
        </authorList>
    </citation>
    <scope>IDENTIFICATION</scope>
</reference>
<dbReference type="Proteomes" id="UP000887564">
    <property type="component" value="Unplaced"/>
</dbReference>
<sequence>MVVPTITSHVNDESFLKQNQNNDEQWNESTPRDVFSEASLEEPNTIETDIGQDTEALSDYSEGRDAAGFRSRTSSSSSRFMSWMIVRYNFSF</sequence>
<dbReference type="AlphaFoldDB" id="A0A914RSI2"/>
<feature type="region of interest" description="Disordered" evidence="1">
    <location>
        <begin position="1"/>
        <end position="77"/>
    </location>
</feature>
<accession>A0A914RSI2</accession>
<organism evidence="2 3">
    <name type="scientific">Parascaris equorum</name>
    <name type="common">Equine roundworm</name>
    <dbReference type="NCBI Taxonomy" id="6256"/>
    <lineage>
        <taxon>Eukaryota</taxon>
        <taxon>Metazoa</taxon>
        <taxon>Ecdysozoa</taxon>
        <taxon>Nematoda</taxon>
        <taxon>Chromadorea</taxon>
        <taxon>Rhabditida</taxon>
        <taxon>Spirurina</taxon>
        <taxon>Ascaridomorpha</taxon>
        <taxon>Ascaridoidea</taxon>
        <taxon>Ascarididae</taxon>
        <taxon>Parascaris</taxon>
    </lineage>
</organism>
<keyword evidence="2" id="KW-1185">Reference proteome</keyword>
<dbReference type="WBParaSite" id="PEQ_0000945501-mRNA-1">
    <property type="protein sequence ID" value="PEQ_0000945501-mRNA-1"/>
    <property type="gene ID" value="PEQ_0000945501"/>
</dbReference>
<feature type="compositionally biased region" description="Polar residues" evidence="1">
    <location>
        <begin position="16"/>
        <end position="29"/>
    </location>
</feature>